<keyword evidence="3" id="KW-1185">Reference proteome</keyword>
<comment type="caution">
    <text evidence="2">The sequence shown here is derived from an EMBL/GenBank/DDBJ whole genome shotgun (WGS) entry which is preliminary data.</text>
</comment>
<dbReference type="EMBL" id="LRGB01001389">
    <property type="protein sequence ID" value="KZS12097.1"/>
    <property type="molecule type" value="Genomic_DNA"/>
</dbReference>
<reference evidence="2 3" key="1">
    <citation type="submission" date="2016-03" db="EMBL/GenBank/DDBJ databases">
        <title>EvidentialGene: Evidence-directed Construction of Genes on Genomes.</title>
        <authorList>
            <person name="Gilbert D.G."/>
            <person name="Choi J.-H."/>
            <person name="Mockaitis K."/>
            <person name="Colbourne J."/>
            <person name="Pfrender M."/>
        </authorList>
    </citation>
    <scope>NUCLEOTIDE SEQUENCE [LARGE SCALE GENOMIC DNA]</scope>
    <source>
        <strain evidence="2 3">Xinb3</strain>
        <tissue evidence="2">Complete organism</tissue>
    </source>
</reference>
<protein>
    <submittedName>
        <fullName evidence="2">Uncharacterized protein</fullName>
    </submittedName>
</protein>
<dbReference type="Proteomes" id="UP000076858">
    <property type="component" value="Unassembled WGS sequence"/>
</dbReference>
<gene>
    <name evidence="2" type="ORF">APZ42_023053</name>
</gene>
<dbReference type="AlphaFoldDB" id="A0A164V970"/>
<evidence type="ECO:0000313" key="2">
    <source>
        <dbReference type="EMBL" id="KZS12097.1"/>
    </source>
</evidence>
<accession>A0A164V970</accession>
<evidence type="ECO:0000313" key="3">
    <source>
        <dbReference type="Proteomes" id="UP000076858"/>
    </source>
</evidence>
<name>A0A164V970_9CRUS</name>
<proteinExistence type="predicted"/>
<feature type="compositionally biased region" description="Polar residues" evidence="1">
    <location>
        <begin position="32"/>
        <end position="45"/>
    </location>
</feature>
<feature type="compositionally biased region" description="Low complexity" evidence="1">
    <location>
        <begin position="14"/>
        <end position="26"/>
    </location>
</feature>
<sequence length="148" mass="15804">MDRDSLRSGGVGRRSGSQSRGSMQQRKPLSIPASSATDTPTTGSAFDSRGLDAQSALYESIDDDDIVYDQDFIPLNNKKKTLGNCCKEGGGVEDVIFSGHYLLDDGGELDSPEGTVLDSQDFSSPVQDRTLPDLSIAAHIQKAYLSTA</sequence>
<organism evidence="2 3">
    <name type="scientific">Daphnia magna</name>
    <dbReference type="NCBI Taxonomy" id="35525"/>
    <lineage>
        <taxon>Eukaryota</taxon>
        <taxon>Metazoa</taxon>
        <taxon>Ecdysozoa</taxon>
        <taxon>Arthropoda</taxon>
        <taxon>Crustacea</taxon>
        <taxon>Branchiopoda</taxon>
        <taxon>Diplostraca</taxon>
        <taxon>Cladocera</taxon>
        <taxon>Anomopoda</taxon>
        <taxon>Daphniidae</taxon>
        <taxon>Daphnia</taxon>
    </lineage>
</organism>
<feature type="region of interest" description="Disordered" evidence="1">
    <location>
        <begin position="1"/>
        <end position="48"/>
    </location>
</feature>
<evidence type="ECO:0000256" key="1">
    <source>
        <dbReference type="SAM" id="MobiDB-lite"/>
    </source>
</evidence>